<evidence type="ECO:0000259" key="2">
    <source>
        <dbReference type="PROSITE" id="PS50994"/>
    </source>
</evidence>
<feature type="region of interest" description="Disordered" evidence="1">
    <location>
        <begin position="687"/>
        <end position="707"/>
    </location>
</feature>
<organism evidence="3">
    <name type="scientific">Tanacetum cinerariifolium</name>
    <name type="common">Dalmatian daisy</name>
    <name type="synonym">Chrysanthemum cinerariifolium</name>
    <dbReference type="NCBI Taxonomy" id="118510"/>
    <lineage>
        <taxon>Eukaryota</taxon>
        <taxon>Viridiplantae</taxon>
        <taxon>Streptophyta</taxon>
        <taxon>Embryophyta</taxon>
        <taxon>Tracheophyta</taxon>
        <taxon>Spermatophyta</taxon>
        <taxon>Magnoliopsida</taxon>
        <taxon>eudicotyledons</taxon>
        <taxon>Gunneridae</taxon>
        <taxon>Pentapetalae</taxon>
        <taxon>asterids</taxon>
        <taxon>campanulids</taxon>
        <taxon>Asterales</taxon>
        <taxon>Asteraceae</taxon>
        <taxon>Asteroideae</taxon>
        <taxon>Anthemideae</taxon>
        <taxon>Anthemidinae</taxon>
        <taxon>Tanacetum</taxon>
    </lineage>
</organism>
<protein>
    <recommendedName>
        <fullName evidence="2">Integrase catalytic domain-containing protein</fullName>
    </recommendedName>
</protein>
<dbReference type="Gene3D" id="3.30.420.10">
    <property type="entry name" value="Ribonuclease H-like superfamily/Ribonuclease H"/>
    <property type="match status" value="1"/>
</dbReference>
<feature type="compositionally biased region" description="Polar residues" evidence="1">
    <location>
        <begin position="1163"/>
        <end position="1188"/>
    </location>
</feature>
<name>A0A6L2P7E7_TANCI</name>
<reference evidence="3" key="1">
    <citation type="journal article" date="2019" name="Sci. Rep.">
        <title>Draft genome of Tanacetum cinerariifolium, the natural source of mosquito coil.</title>
        <authorList>
            <person name="Yamashiro T."/>
            <person name="Shiraishi A."/>
            <person name="Satake H."/>
            <person name="Nakayama K."/>
        </authorList>
    </citation>
    <scope>NUCLEOTIDE SEQUENCE</scope>
</reference>
<dbReference type="SUPFAM" id="SSF53098">
    <property type="entry name" value="Ribonuclease H-like"/>
    <property type="match status" value="1"/>
</dbReference>
<dbReference type="GO" id="GO:0003676">
    <property type="term" value="F:nucleic acid binding"/>
    <property type="evidence" value="ECO:0007669"/>
    <property type="project" value="InterPro"/>
</dbReference>
<feature type="region of interest" description="Disordered" evidence="1">
    <location>
        <begin position="251"/>
        <end position="270"/>
    </location>
</feature>
<dbReference type="Pfam" id="PF13976">
    <property type="entry name" value="gag_pre-integrs"/>
    <property type="match status" value="1"/>
</dbReference>
<feature type="compositionally biased region" description="Polar residues" evidence="1">
    <location>
        <begin position="687"/>
        <end position="700"/>
    </location>
</feature>
<proteinExistence type="predicted"/>
<gene>
    <name evidence="3" type="ORF">Tci_065003</name>
</gene>
<accession>A0A6L2P7E7</accession>
<evidence type="ECO:0000313" key="3">
    <source>
        <dbReference type="EMBL" id="GEU93025.1"/>
    </source>
</evidence>
<dbReference type="InterPro" id="IPR001584">
    <property type="entry name" value="Integrase_cat-core"/>
</dbReference>
<dbReference type="Pfam" id="PF25597">
    <property type="entry name" value="SH3_retrovirus"/>
    <property type="match status" value="1"/>
</dbReference>
<dbReference type="InterPro" id="IPR012337">
    <property type="entry name" value="RNaseH-like_sf"/>
</dbReference>
<dbReference type="InterPro" id="IPR057670">
    <property type="entry name" value="SH3_retrovirus"/>
</dbReference>
<dbReference type="GO" id="GO:0015074">
    <property type="term" value="P:DNA integration"/>
    <property type="evidence" value="ECO:0007669"/>
    <property type="project" value="InterPro"/>
</dbReference>
<dbReference type="InterPro" id="IPR036397">
    <property type="entry name" value="RNaseH_sf"/>
</dbReference>
<feature type="region of interest" description="Disordered" evidence="1">
    <location>
        <begin position="1161"/>
        <end position="1192"/>
    </location>
</feature>
<dbReference type="EMBL" id="BKCJ010010760">
    <property type="protein sequence ID" value="GEU93025.1"/>
    <property type="molecule type" value="Genomic_DNA"/>
</dbReference>
<dbReference type="InterPro" id="IPR039537">
    <property type="entry name" value="Retrotran_Ty1/copia-like"/>
</dbReference>
<evidence type="ECO:0000256" key="1">
    <source>
        <dbReference type="SAM" id="MobiDB-lite"/>
    </source>
</evidence>
<feature type="domain" description="Integrase catalytic" evidence="2">
    <location>
        <begin position="856"/>
        <end position="1040"/>
    </location>
</feature>
<dbReference type="AlphaFoldDB" id="A0A6L2P7E7"/>
<dbReference type="PANTHER" id="PTHR42648:SF32">
    <property type="entry name" value="RIBONUCLEASE H-LIKE DOMAIN, GAG-PRE-INTEGRASE DOMAIN PROTEIN-RELATED"/>
    <property type="match status" value="1"/>
</dbReference>
<dbReference type="InterPro" id="IPR025724">
    <property type="entry name" value="GAG-pre-integrase_dom"/>
</dbReference>
<sequence length="1225" mass="138705">MHTLFQPHNSEYRWTKDHLLEQVHGNPSKPLQTRRQLTTDPKMCMFALTVSTSKPKTIKEVMTDSTWIEAMQDELHKFDRLQVCELVDKPFDKGYAQERVLISRNHLLQLLAWKEEVYVAQLHGFVDPDHSEKFLGDKLVSWLLKKQDCTAISSAEAETEYQLADMFTKALPEDRFQYLVRRIGSGLIVPMFQKGDDPIDAINHMMSFLTAVVASRYPPTNNQLTNSSNPRQQATINNGRVTVQPIQGRQNSLAAGTSRPYTSGPSGNNSGKQRTIVCYNYKRRRTHEELEFLVDPGIAEAQTTQYVITNNTAYQANDLDAYDSGCDEINSAKIALMANLSHYGSDNLAENFVNFEEPNLSTRPTQVEVLKELPKVNMVNSSLKKLKYHLASFDVVVKERTTATVITEDTWGFKHTKELVNECDRCVTLETEIQKDFFKEECYDKLFKQGKIKQELGEIETINIELDHRVTKIVTENEHLKQTYKQLYDSIKSSRIRSKEQCDDLIKQVNIKSAGNSDLNVRLQEKVLVITPLKDTLRKLKGKNVVDETVTLHPIDPELLKIDVAPLAPILRNNRTIHYDYLKHTQEETATLREIVENERMFNPLNTSLDYMCKYTKRIQEWLIILKQTCPSINDLGDKLMDVTSVNKTIKIRFTEPITSSGNTLIKTTSSSNIVFNKPMLSSIGVNLPTSASRSQPSGNTKKDKRKVFTNIRHKWRPTGRTFTTVRNACPLTRITTTAKVPLRKPIPLESNTSKPVGSTISNVPSSSTVQCGLSKLFFAKIMGYGDYMIENVTISRVYFVEGLGHNLFSVRQFCDSDLEVAFRQHTCFIHNLEGVDLLTGSQGNNLYILSLGDMIASSPICLLSKASKTKSWLWHQHLSHLKFAAINHLARQGLVRGLSKLNLEKGPSLFCMCNGQKSKDEAPDFIINFLKMIQVRLKVPVRRIRTDNGTEFVNLTLHEYYEQVGISYETSVARSLHQNGVVERRNHTLIKAARTMLIYAQASLFLWAEAVATACYTQNRSTVRLRHGKTPYELLHDKIPDLSFLYVFGALCYPTNDSENLGKLQPKADIGILIGYAPTKKAFRIYNRRPALHEMSPATISSGFMPKPTSLTPFVPLSRNEWDLLFQPLFDELLAPTPIVDPPAHEVITLFTEVIPPEHAELTSSPSSTTVDQDAPSASKSQTTLKTQPPVISHDVEEDNHDIEVAHMGNDLFFGMPIPEVAFD</sequence>
<dbReference type="PROSITE" id="PS50994">
    <property type="entry name" value="INTEGRASE"/>
    <property type="match status" value="1"/>
</dbReference>
<dbReference type="PANTHER" id="PTHR42648">
    <property type="entry name" value="TRANSPOSASE, PUTATIVE-RELATED"/>
    <property type="match status" value="1"/>
</dbReference>
<comment type="caution">
    <text evidence="3">The sequence shown here is derived from an EMBL/GenBank/DDBJ whole genome shotgun (WGS) entry which is preliminary data.</text>
</comment>